<evidence type="ECO:0000256" key="1">
    <source>
        <dbReference type="SAM" id="Phobius"/>
    </source>
</evidence>
<keyword evidence="1" id="KW-0812">Transmembrane</keyword>
<comment type="caution">
    <text evidence="2">The sequence shown here is derived from an EMBL/GenBank/DDBJ whole genome shotgun (WGS) entry which is preliminary data.</text>
</comment>
<protein>
    <submittedName>
        <fullName evidence="2">Uncharacterized protein</fullName>
    </submittedName>
</protein>
<feature type="transmembrane region" description="Helical" evidence="1">
    <location>
        <begin position="69"/>
        <end position="91"/>
    </location>
</feature>
<keyword evidence="1" id="KW-1133">Transmembrane helix</keyword>
<evidence type="ECO:0000313" key="3">
    <source>
        <dbReference type="Proteomes" id="UP000030832"/>
    </source>
</evidence>
<dbReference type="OrthoDB" id="2973293at2"/>
<dbReference type="RefSeq" id="WP_034625953.1">
    <property type="nucleotide sequence ID" value="NZ_JRJU01000002.1"/>
</dbReference>
<organism evidence="2 3">
    <name type="scientific">Halalkalibacter okhensis</name>
    <dbReference type="NCBI Taxonomy" id="333138"/>
    <lineage>
        <taxon>Bacteria</taxon>
        <taxon>Bacillati</taxon>
        <taxon>Bacillota</taxon>
        <taxon>Bacilli</taxon>
        <taxon>Bacillales</taxon>
        <taxon>Bacillaceae</taxon>
        <taxon>Halalkalibacter</taxon>
    </lineage>
</organism>
<reference evidence="2 3" key="1">
    <citation type="submission" date="2014-09" db="EMBL/GenBank/DDBJ databases">
        <title>Genome sequencing and annotation of Bacillus Okhensis strain Kh10-101T.</title>
        <authorList>
            <person name="Prakash J.S."/>
        </authorList>
    </citation>
    <scope>NUCLEOTIDE SEQUENCE [LARGE SCALE GENOMIC DNA]</scope>
    <source>
        <strain evidence="3">Kh10-101T</strain>
    </source>
</reference>
<dbReference type="eggNOG" id="ENOG50309TF">
    <property type="taxonomic scope" value="Bacteria"/>
</dbReference>
<sequence>MLTIDYVIFALFVVVGGCLLIGMSKKEKRWFGGIGGLMASIFIVVSQIIKLQSGLFEERTVESSEPVGQWVVPFFIVLGLYLLAMINYRWIKFALTKQSWQKWVFICLDILFSFIYLLFGSFALFIVVFSYFPFAP</sequence>
<keyword evidence="1" id="KW-0472">Membrane</keyword>
<gene>
    <name evidence="2" type="ORF">LQ50_03125</name>
</gene>
<dbReference type="AlphaFoldDB" id="A0A0B0IGH8"/>
<feature type="transmembrane region" description="Helical" evidence="1">
    <location>
        <begin position="103"/>
        <end position="132"/>
    </location>
</feature>
<accession>A0A0B0IGH8</accession>
<proteinExistence type="predicted"/>
<feature type="transmembrane region" description="Helical" evidence="1">
    <location>
        <begin position="6"/>
        <end position="23"/>
    </location>
</feature>
<evidence type="ECO:0000313" key="2">
    <source>
        <dbReference type="EMBL" id="KHF41708.1"/>
    </source>
</evidence>
<dbReference type="Proteomes" id="UP000030832">
    <property type="component" value="Unassembled WGS sequence"/>
</dbReference>
<dbReference type="EMBL" id="JRJU01000002">
    <property type="protein sequence ID" value="KHF41708.1"/>
    <property type="molecule type" value="Genomic_DNA"/>
</dbReference>
<name>A0A0B0IGH8_9BACI</name>
<feature type="transmembrane region" description="Helical" evidence="1">
    <location>
        <begin position="30"/>
        <end position="49"/>
    </location>
</feature>
<keyword evidence="3" id="KW-1185">Reference proteome</keyword>